<accession>A0ABX8V561</accession>
<evidence type="ECO:0000313" key="3">
    <source>
        <dbReference type="Proteomes" id="UP000826014"/>
    </source>
</evidence>
<keyword evidence="1" id="KW-0472">Membrane</keyword>
<dbReference type="Proteomes" id="UP000826014">
    <property type="component" value="Chromosome"/>
</dbReference>
<proteinExistence type="predicted"/>
<feature type="transmembrane region" description="Helical" evidence="1">
    <location>
        <begin position="25"/>
        <end position="52"/>
    </location>
</feature>
<sequence length="98" mass="11597">MFFAITKVYSDNFFRFLIYDYFDRMLFLFSGVKMLLSIIAIFYPLFIFVFFWGRSIGVSDASIRITSYSMSLLRRAFFPGCENFLLLIHVSSTHLQAR</sequence>
<gene>
    <name evidence="2" type="ORF">RHABOEDO_000516</name>
</gene>
<keyword evidence="3" id="KW-1185">Reference proteome</keyword>
<evidence type="ECO:0000256" key="1">
    <source>
        <dbReference type="SAM" id="Phobius"/>
    </source>
</evidence>
<keyword evidence="1" id="KW-0812">Transmembrane</keyword>
<protein>
    <submittedName>
        <fullName evidence="2">Uncharacterized protein</fullName>
    </submittedName>
</protein>
<evidence type="ECO:0000313" key="2">
    <source>
        <dbReference type="EMBL" id="QYF48369.1"/>
    </source>
</evidence>
<keyword evidence="1" id="KW-1133">Transmembrane helix</keyword>
<dbReference type="EMBL" id="CP075587">
    <property type="protein sequence ID" value="QYF48369.1"/>
    <property type="molecule type" value="Genomic_DNA"/>
</dbReference>
<name>A0ABX8V561_9BACT</name>
<reference evidence="2 3" key="1">
    <citation type="journal article" date="2022" name="bioRxiv">
        <title>Ecology and evolution of chlamydial symbionts of arthropods.</title>
        <authorList>
            <person name="Halter T."/>
            <person name="Koestlbacher S."/>
            <person name="Collingro A."/>
            <person name="Sixt B.S."/>
            <person name="Toenshoff E.R."/>
            <person name="Hendrickx F."/>
            <person name="Kostanjsek R."/>
            <person name="Horn M."/>
        </authorList>
    </citation>
    <scope>NUCLEOTIDE SEQUENCE [LARGE SCALE GENOMIC DNA]</scope>
    <source>
        <strain evidence="2">W744xW776</strain>
    </source>
</reference>
<organism evidence="2 3">
    <name type="scientific">Candidatus Rhabdochlamydia oedothoracis</name>
    <dbReference type="NCBI Taxonomy" id="2720720"/>
    <lineage>
        <taxon>Bacteria</taxon>
        <taxon>Pseudomonadati</taxon>
        <taxon>Chlamydiota</taxon>
        <taxon>Chlamydiia</taxon>
        <taxon>Parachlamydiales</taxon>
        <taxon>Candidatus Rhabdochlamydiaceae</taxon>
        <taxon>Candidatus Rhabdochlamydia</taxon>
    </lineage>
</organism>